<dbReference type="Gene3D" id="2.90.10.10">
    <property type="entry name" value="Bulb-type lectin domain"/>
    <property type="match status" value="1"/>
</dbReference>
<dbReference type="InterPro" id="IPR001245">
    <property type="entry name" value="Ser-Thr/Tyr_kinase_cat_dom"/>
</dbReference>
<protein>
    <recommendedName>
        <fullName evidence="15">Receptor-like serine/threonine-protein kinase</fullName>
        <ecNumber evidence="15">2.7.11.1</ecNumber>
    </recommendedName>
</protein>
<feature type="chain" id="PRO_5004808186" description="Receptor-like serine/threonine-protein kinase" evidence="17">
    <location>
        <begin position="23"/>
        <end position="842"/>
    </location>
</feature>
<evidence type="ECO:0000256" key="12">
    <source>
        <dbReference type="ARBA" id="ARBA00023157"/>
    </source>
</evidence>
<dbReference type="InterPro" id="IPR001480">
    <property type="entry name" value="Bulb-type_lectin_dom"/>
</dbReference>
<evidence type="ECO:0000256" key="2">
    <source>
        <dbReference type="ARBA" id="ARBA00022475"/>
    </source>
</evidence>
<comment type="catalytic activity">
    <reaction evidence="15">
        <text>L-seryl-[protein] + ATP = O-phospho-L-seryl-[protein] + ADP + H(+)</text>
        <dbReference type="Rhea" id="RHEA:17989"/>
        <dbReference type="Rhea" id="RHEA-COMP:9863"/>
        <dbReference type="Rhea" id="RHEA-COMP:11604"/>
        <dbReference type="ChEBI" id="CHEBI:15378"/>
        <dbReference type="ChEBI" id="CHEBI:29999"/>
        <dbReference type="ChEBI" id="CHEBI:30616"/>
        <dbReference type="ChEBI" id="CHEBI:83421"/>
        <dbReference type="ChEBI" id="CHEBI:456216"/>
        <dbReference type="EC" id="2.7.11.1"/>
    </reaction>
</comment>
<dbReference type="FunFam" id="2.90.10.10:FF:000001">
    <property type="entry name" value="G-type lectin S-receptor-like serine/threonine-protein kinase"/>
    <property type="match status" value="1"/>
</dbReference>
<evidence type="ECO:0000259" key="18">
    <source>
        <dbReference type="PROSITE" id="PS50011"/>
    </source>
</evidence>
<dbReference type="CDD" id="cd01098">
    <property type="entry name" value="PAN_AP_plant"/>
    <property type="match status" value="1"/>
</dbReference>
<keyword evidence="7 15" id="KW-0547">Nucleotide-binding</keyword>
<name>W1PS15_AMBTC</name>
<comment type="similarity">
    <text evidence="15">Belongs to the protein kinase superfamily. Ser/Thr protein kinase family.</text>
</comment>
<evidence type="ECO:0000256" key="7">
    <source>
        <dbReference type="ARBA" id="ARBA00022741"/>
    </source>
</evidence>
<evidence type="ECO:0000256" key="8">
    <source>
        <dbReference type="ARBA" id="ARBA00022777"/>
    </source>
</evidence>
<evidence type="ECO:0000256" key="3">
    <source>
        <dbReference type="ARBA" id="ARBA00022527"/>
    </source>
</evidence>
<keyword evidence="22" id="KW-1185">Reference proteome</keyword>
<dbReference type="GO" id="GO:0048544">
    <property type="term" value="P:recognition of pollen"/>
    <property type="evidence" value="ECO:0007669"/>
    <property type="project" value="InterPro"/>
</dbReference>
<keyword evidence="14" id="KW-0325">Glycoprotein</keyword>
<dbReference type="GO" id="GO:0005886">
    <property type="term" value="C:plasma membrane"/>
    <property type="evidence" value="ECO:0000318"/>
    <property type="project" value="GO_Central"/>
</dbReference>
<evidence type="ECO:0000313" key="21">
    <source>
        <dbReference type="EMBL" id="ERN12802.1"/>
    </source>
</evidence>
<evidence type="ECO:0000259" key="19">
    <source>
        <dbReference type="PROSITE" id="PS50927"/>
    </source>
</evidence>
<gene>
    <name evidence="21" type="ORF">AMTR_s00043p00231180</name>
</gene>
<evidence type="ECO:0000256" key="10">
    <source>
        <dbReference type="ARBA" id="ARBA00022989"/>
    </source>
</evidence>
<dbReference type="SMART" id="SM00108">
    <property type="entry name" value="B_lectin"/>
    <property type="match status" value="1"/>
</dbReference>
<accession>W1PS15</accession>
<dbReference type="PROSITE" id="PS50927">
    <property type="entry name" value="BULB_LECTIN"/>
    <property type="match status" value="1"/>
</dbReference>
<keyword evidence="4 15" id="KW-0808">Transferase</keyword>
<dbReference type="OrthoDB" id="1910371at2759"/>
<feature type="domain" description="Bulb-type lectin" evidence="19">
    <location>
        <begin position="23"/>
        <end position="145"/>
    </location>
</feature>
<evidence type="ECO:0000256" key="17">
    <source>
        <dbReference type="SAM" id="SignalP"/>
    </source>
</evidence>
<evidence type="ECO:0000256" key="6">
    <source>
        <dbReference type="ARBA" id="ARBA00022729"/>
    </source>
</evidence>
<dbReference type="InterPro" id="IPR000719">
    <property type="entry name" value="Prot_kinase_dom"/>
</dbReference>
<dbReference type="SMART" id="SM00220">
    <property type="entry name" value="S_TKc"/>
    <property type="match status" value="1"/>
</dbReference>
<evidence type="ECO:0000256" key="4">
    <source>
        <dbReference type="ARBA" id="ARBA00022679"/>
    </source>
</evidence>
<dbReference type="PROSITE" id="PS50011">
    <property type="entry name" value="PROTEIN_KINASE_DOM"/>
    <property type="match status" value="1"/>
</dbReference>
<feature type="signal peptide" evidence="17">
    <location>
        <begin position="1"/>
        <end position="22"/>
    </location>
</feature>
<keyword evidence="11 16" id="KW-0472">Membrane</keyword>
<feature type="transmembrane region" description="Helical" evidence="16">
    <location>
        <begin position="442"/>
        <end position="464"/>
    </location>
</feature>
<dbReference type="InterPro" id="IPR003609">
    <property type="entry name" value="Pan_app"/>
</dbReference>
<evidence type="ECO:0000256" key="5">
    <source>
        <dbReference type="ARBA" id="ARBA00022692"/>
    </source>
</evidence>
<feature type="domain" description="Protein kinase" evidence="18">
    <location>
        <begin position="526"/>
        <end position="812"/>
    </location>
</feature>
<dbReference type="Gramene" id="ERN12802">
    <property type="protein sequence ID" value="ERN12802"/>
    <property type="gene ID" value="AMTR_s00043p00231180"/>
</dbReference>
<dbReference type="Gene3D" id="3.30.200.20">
    <property type="entry name" value="Phosphorylase Kinase, domain 1"/>
    <property type="match status" value="1"/>
</dbReference>
<dbReference type="Pfam" id="PF07714">
    <property type="entry name" value="PK_Tyr_Ser-Thr"/>
    <property type="match status" value="1"/>
</dbReference>
<dbReference type="InterPro" id="IPR036426">
    <property type="entry name" value="Bulb-type_lectin_dom_sf"/>
</dbReference>
<organism evidence="21 22">
    <name type="scientific">Amborella trichopoda</name>
    <dbReference type="NCBI Taxonomy" id="13333"/>
    <lineage>
        <taxon>Eukaryota</taxon>
        <taxon>Viridiplantae</taxon>
        <taxon>Streptophyta</taxon>
        <taxon>Embryophyta</taxon>
        <taxon>Tracheophyta</taxon>
        <taxon>Spermatophyta</taxon>
        <taxon>Magnoliopsida</taxon>
        <taxon>Amborellales</taxon>
        <taxon>Amborellaceae</taxon>
        <taxon>Amborella</taxon>
    </lineage>
</organism>
<dbReference type="CDD" id="cd14066">
    <property type="entry name" value="STKc_IRAK"/>
    <property type="match status" value="1"/>
</dbReference>
<comment type="catalytic activity">
    <reaction evidence="15">
        <text>L-threonyl-[protein] + ATP = O-phospho-L-threonyl-[protein] + ADP + H(+)</text>
        <dbReference type="Rhea" id="RHEA:46608"/>
        <dbReference type="Rhea" id="RHEA-COMP:11060"/>
        <dbReference type="Rhea" id="RHEA-COMP:11605"/>
        <dbReference type="ChEBI" id="CHEBI:15378"/>
        <dbReference type="ChEBI" id="CHEBI:30013"/>
        <dbReference type="ChEBI" id="CHEBI:30616"/>
        <dbReference type="ChEBI" id="CHEBI:61977"/>
        <dbReference type="ChEBI" id="CHEBI:456216"/>
        <dbReference type="EC" id="2.7.11.1"/>
    </reaction>
</comment>
<dbReference type="FunFam" id="3.30.200.20:FF:000330">
    <property type="entry name" value="G-type lectin S-receptor-like serine/threonine-protein kinase At4g03230"/>
    <property type="match status" value="1"/>
</dbReference>
<dbReference type="GO" id="GO:0106310">
    <property type="term" value="F:protein serine kinase activity"/>
    <property type="evidence" value="ECO:0007669"/>
    <property type="project" value="RHEA"/>
</dbReference>
<dbReference type="EMBL" id="KI392605">
    <property type="protein sequence ID" value="ERN12802.1"/>
    <property type="molecule type" value="Genomic_DNA"/>
</dbReference>
<dbReference type="InterPro" id="IPR000858">
    <property type="entry name" value="S_locus_glycoprot_dom"/>
</dbReference>
<dbReference type="KEGG" id="atr:18441028"/>
<dbReference type="PIRSF" id="PIRSF000641">
    <property type="entry name" value="SRK"/>
    <property type="match status" value="1"/>
</dbReference>
<evidence type="ECO:0000256" key="13">
    <source>
        <dbReference type="ARBA" id="ARBA00023170"/>
    </source>
</evidence>
<reference evidence="22" key="1">
    <citation type="journal article" date="2013" name="Science">
        <title>The Amborella genome and the evolution of flowering plants.</title>
        <authorList>
            <consortium name="Amborella Genome Project"/>
        </authorList>
    </citation>
    <scope>NUCLEOTIDE SEQUENCE [LARGE SCALE GENOMIC DNA]</scope>
</reference>
<dbReference type="Proteomes" id="UP000017836">
    <property type="component" value="Unassembled WGS sequence"/>
</dbReference>
<evidence type="ECO:0000256" key="14">
    <source>
        <dbReference type="ARBA" id="ARBA00023180"/>
    </source>
</evidence>
<keyword evidence="10 16" id="KW-1133">Transmembrane helix</keyword>
<dbReference type="Gene3D" id="1.10.510.10">
    <property type="entry name" value="Transferase(Phosphotransferase) domain 1"/>
    <property type="match status" value="1"/>
</dbReference>
<dbReference type="GO" id="GO:0007165">
    <property type="term" value="P:signal transduction"/>
    <property type="evidence" value="ECO:0000318"/>
    <property type="project" value="GO_Central"/>
</dbReference>
<dbReference type="CDD" id="cd00028">
    <property type="entry name" value="B_lectin"/>
    <property type="match status" value="1"/>
</dbReference>
<keyword evidence="6 17" id="KW-0732">Signal</keyword>
<keyword evidence="8 15" id="KW-0418">Kinase</keyword>
<comment type="subcellular location">
    <subcellularLocation>
        <location evidence="1">Cell membrane</location>
        <topology evidence="1">Single-pass type I membrane protein</topology>
    </subcellularLocation>
</comment>
<dbReference type="Pfam" id="PF08276">
    <property type="entry name" value="PAN_2"/>
    <property type="match status" value="1"/>
</dbReference>
<proteinExistence type="inferred from homology"/>
<dbReference type="GO" id="GO:0005524">
    <property type="term" value="F:ATP binding"/>
    <property type="evidence" value="ECO:0007669"/>
    <property type="project" value="UniProtKB-KW"/>
</dbReference>
<dbReference type="InterPro" id="IPR024171">
    <property type="entry name" value="SRK-like_kinase"/>
</dbReference>
<evidence type="ECO:0000256" key="16">
    <source>
        <dbReference type="SAM" id="Phobius"/>
    </source>
</evidence>
<dbReference type="HOGENOM" id="CLU_000288_116_5_1"/>
<dbReference type="eggNOG" id="ENOG502QSUU">
    <property type="taxonomic scope" value="Eukaryota"/>
</dbReference>
<evidence type="ECO:0000313" key="22">
    <source>
        <dbReference type="Proteomes" id="UP000017836"/>
    </source>
</evidence>
<keyword evidence="5 16" id="KW-0812">Transmembrane</keyword>
<dbReference type="PANTHER" id="PTHR27002">
    <property type="entry name" value="RECEPTOR-LIKE SERINE/THREONINE-PROTEIN KINASE SD1-8"/>
    <property type="match status" value="1"/>
</dbReference>
<dbReference type="PROSITE" id="PS00108">
    <property type="entry name" value="PROTEIN_KINASE_ST"/>
    <property type="match status" value="1"/>
</dbReference>
<dbReference type="SMART" id="SM00473">
    <property type="entry name" value="PAN_AP"/>
    <property type="match status" value="1"/>
</dbReference>
<feature type="domain" description="Apple" evidence="20">
    <location>
        <begin position="340"/>
        <end position="423"/>
    </location>
</feature>
<keyword evidence="2" id="KW-1003">Cell membrane</keyword>
<dbReference type="InterPro" id="IPR008271">
    <property type="entry name" value="Ser/Thr_kinase_AS"/>
</dbReference>
<dbReference type="SUPFAM" id="SSF56112">
    <property type="entry name" value="Protein kinase-like (PK-like)"/>
    <property type="match status" value="1"/>
</dbReference>
<dbReference type="PANTHER" id="PTHR27002:SF926">
    <property type="entry name" value="OS07G0535800 PROTEIN"/>
    <property type="match status" value="1"/>
</dbReference>
<evidence type="ECO:0000259" key="20">
    <source>
        <dbReference type="PROSITE" id="PS50948"/>
    </source>
</evidence>
<keyword evidence="13" id="KW-0675">Receptor</keyword>
<keyword evidence="3 15" id="KW-0723">Serine/threonine-protein kinase</keyword>
<evidence type="ECO:0000256" key="15">
    <source>
        <dbReference type="PIRNR" id="PIRNR000641"/>
    </source>
</evidence>
<keyword evidence="9 15" id="KW-0067">ATP-binding</keyword>
<dbReference type="PROSITE" id="PS50948">
    <property type="entry name" value="PAN"/>
    <property type="match status" value="1"/>
</dbReference>
<dbReference type="Pfam" id="PF01453">
    <property type="entry name" value="B_lectin"/>
    <property type="match status" value="1"/>
</dbReference>
<dbReference type="Pfam" id="PF00954">
    <property type="entry name" value="S_locus_glycop"/>
    <property type="match status" value="1"/>
</dbReference>
<evidence type="ECO:0000256" key="1">
    <source>
        <dbReference type="ARBA" id="ARBA00004251"/>
    </source>
</evidence>
<dbReference type="SUPFAM" id="SSF51110">
    <property type="entry name" value="alpha-D-mannose-specific plant lectins"/>
    <property type="match status" value="1"/>
</dbReference>
<dbReference type="EC" id="2.7.11.1" evidence="15"/>
<dbReference type="InterPro" id="IPR011009">
    <property type="entry name" value="Kinase-like_dom_sf"/>
</dbReference>
<evidence type="ECO:0000256" key="11">
    <source>
        <dbReference type="ARBA" id="ARBA00023136"/>
    </source>
</evidence>
<dbReference type="FunFam" id="1.10.510.10:FF:000060">
    <property type="entry name" value="G-type lectin S-receptor-like serine/threonine-protein kinase"/>
    <property type="match status" value="1"/>
</dbReference>
<dbReference type="AlphaFoldDB" id="W1PS15"/>
<dbReference type="GO" id="GO:0004674">
    <property type="term" value="F:protein serine/threonine kinase activity"/>
    <property type="evidence" value="ECO:0000318"/>
    <property type="project" value="GO_Central"/>
</dbReference>
<keyword evidence="12" id="KW-1015">Disulfide bond</keyword>
<sequence length="842" mass="94163">MVWFHVLLLIITISLQLKLCSSKDTISPGEILTKNQTIVSERGAFELGYFTPGASNNWYFGIWYKKIPKKTYVWVANRENPLRSGRTGSLRMGVDGNLVLLDELGRSLWSTNTAGAMNTSVAVLLDSGNLVLRQNGSNNGSENVLWQSFDHPTDTMLPGAKVGLNRKTSLNQLLTPWKNAENPAPGTFAFGLDPNGSEQFFVWQNGVPYWRSGPWNGEGFSGAPEVKENNMYKFSFVDNDDEVYFTYDLSDESIVARFVIDTTGLLKHYRWIETKQDWNLSFSLPKNKCEVYCICGVYGTCSEDGSPICSCLQGFEPKLPEQWELGDWSGGCMRKTELTCGENEEGEKDGFLRMKGMKLPDVFFSQPLLSNQSTENCEAACLNNCLCSAYAFSDRKGCWIWVGELLDLRNVFDDGQDLFIRLAASEFHAIGNRTKGRLSHTLLSIIVVMAALILLTFACFAWMWRRAQKSVKMEPIEEFLALDLGHSGSTATLQNANEHGVDGKEGACLELPSFNLGSLLIATKNFCETSKLGEGGFGPVYKGRLPDGQEIAVKRLARSSGQGLEEFKNEVILIAKLQHRNLVRLLGCCIQGDEKILVYEYMPNKSLDSFLFDPTKRTQLDWGKRFDIIIGVARGLLYLHQDSRLRIIHRDLKASNILLDGEMNAKISDFGMARIFSINQAQANTNRVVGTYGYMAPEYAMHGLFSVKSDVYSFGVLLLEIVSGRKNNVFYDAEHTLNLLGYTWQLWQEGKVLELMDPSLSESCQRSEVLRCMHVALLCVQEDATARPNMCSVSFMLVNETATLPAPTQPAFPYGMSTTKSENLGSESFSLNNVTMTIFMAR</sequence>
<evidence type="ECO:0000256" key="9">
    <source>
        <dbReference type="ARBA" id="ARBA00022840"/>
    </source>
</evidence>